<comment type="caution">
    <text evidence="4">The sequence shown here is derived from an EMBL/GenBank/DDBJ whole genome shotgun (WGS) entry which is preliminary data.</text>
</comment>
<dbReference type="Proteomes" id="UP000292704">
    <property type="component" value="Unassembled WGS sequence"/>
</dbReference>
<dbReference type="PANTHER" id="PTHR31157">
    <property type="entry name" value="SCP DOMAIN-CONTAINING PROTEIN"/>
    <property type="match status" value="1"/>
</dbReference>
<evidence type="ECO:0000313" key="5">
    <source>
        <dbReference type="Proteomes" id="UP000292704"/>
    </source>
</evidence>
<gene>
    <name evidence="4" type="ORF">ELS17_14995</name>
</gene>
<protein>
    <submittedName>
        <fullName evidence="4">CAP domain-containing protein</fullName>
    </submittedName>
</protein>
<proteinExistence type="predicted"/>
<dbReference type="InterPro" id="IPR035940">
    <property type="entry name" value="CAP_sf"/>
</dbReference>
<dbReference type="PANTHER" id="PTHR31157:SF1">
    <property type="entry name" value="SCP DOMAIN-CONTAINING PROTEIN"/>
    <property type="match status" value="1"/>
</dbReference>
<evidence type="ECO:0000256" key="1">
    <source>
        <dbReference type="SAM" id="MobiDB-lite"/>
    </source>
</evidence>
<dbReference type="OrthoDB" id="60683at2157"/>
<feature type="region of interest" description="Disordered" evidence="1">
    <location>
        <begin position="56"/>
        <end position="88"/>
    </location>
</feature>
<dbReference type="EMBL" id="SHMR01000007">
    <property type="protein sequence ID" value="RZH67073.1"/>
    <property type="molecule type" value="Genomic_DNA"/>
</dbReference>
<dbReference type="Gene3D" id="3.40.33.10">
    <property type="entry name" value="CAP"/>
    <property type="match status" value="1"/>
</dbReference>
<reference evidence="4 5" key="1">
    <citation type="submission" date="2019-02" db="EMBL/GenBank/DDBJ databases">
        <title>Genome analysis provides insights into bioremediation potentialities and Haloocin production by Natrinema altunense strain 4.1R isolated from Chott Douz in Tunisian desert.</title>
        <authorList>
            <person name="Najjari A."/>
            <person name="Youssef N."/>
            <person name="Ben Dhia O."/>
            <person name="Ferjani R."/>
            <person name="El Hidri D."/>
            <person name="Ouzari H.I."/>
            <person name="Cherif A."/>
        </authorList>
    </citation>
    <scope>NUCLEOTIDE SEQUENCE [LARGE SCALE GENOMIC DNA]</scope>
    <source>
        <strain evidence="4 5">4.1R</strain>
    </source>
</reference>
<dbReference type="SUPFAM" id="SSF55797">
    <property type="entry name" value="PR-1-like"/>
    <property type="match status" value="1"/>
</dbReference>
<feature type="transmembrane region" description="Helical" evidence="2">
    <location>
        <begin position="20"/>
        <end position="46"/>
    </location>
</feature>
<dbReference type="STRING" id="222984.GCA_000731985_01716"/>
<organism evidence="4 5">
    <name type="scientific">Natrinema altunense</name>
    <dbReference type="NCBI Taxonomy" id="222984"/>
    <lineage>
        <taxon>Archaea</taxon>
        <taxon>Methanobacteriati</taxon>
        <taxon>Methanobacteriota</taxon>
        <taxon>Stenosarchaea group</taxon>
        <taxon>Halobacteria</taxon>
        <taxon>Halobacteriales</taxon>
        <taxon>Natrialbaceae</taxon>
        <taxon>Natrinema</taxon>
    </lineage>
</organism>
<feature type="domain" description="SCP" evidence="3">
    <location>
        <begin position="105"/>
        <end position="239"/>
    </location>
</feature>
<sequence>MDGPRPAATAPDTAESTDRALLRGVATLLVAVALVCSLALGTALFAPTLIDGLGFEDGPSPSSEPPPAGERTPAVTDPDDPGNSSYETDIETIRSPTVEDFVHAEINERRAEHDLPPLEWDGTVASVARAHAYDMARSEYFDHTNPDGEGPYDRFEDVDSYCRGYGENIAMTWVDRRVQRPDSNDVVRYQTAEALANGLVDQWMNSTDHRHAILEAGETPRWDRAGVGVYIAEDGSVYAGQNFCREW</sequence>
<keyword evidence="2" id="KW-0472">Membrane</keyword>
<keyword evidence="2" id="KW-0812">Transmembrane</keyword>
<dbReference type="Pfam" id="PF00188">
    <property type="entry name" value="CAP"/>
    <property type="match status" value="1"/>
</dbReference>
<dbReference type="CDD" id="cd05379">
    <property type="entry name" value="CAP_bacterial"/>
    <property type="match status" value="1"/>
</dbReference>
<keyword evidence="2" id="KW-1133">Transmembrane helix</keyword>
<evidence type="ECO:0000256" key="2">
    <source>
        <dbReference type="SAM" id="Phobius"/>
    </source>
</evidence>
<evidence type="ECO:0000259" key="3">
    <source>
        <dbReference type="Pfam" id="PF00188"/>
    </source>
</evidence>
<evidence type="ECO:0000313" key="4">
    <source>
        <dbReference type="EMBL" id="RZH67073.1"/>
    </source>
</evidence>
<dbReference type="InterPro" id="IPR014044">
    <property type="entry name" value="CAP_dom"/>
</dbReference>
<name>A0A482XYD1_9EURY</name>
<dbReference type="AlphaFoldDB" id="A0A482XYD1"/>
<accession>A0A482XYD1</accession>
<dbReference type="RefSeq" id="WP_130171324.1">
    <property type="nucleotide sequence ID" value="NZ_SHMR01000007.1"/>
</dbReference>